<sequence length="444" mass="47114">MRRGLPGLWAPGASSLVRWMHAPGASPVLSTWLEGWEAGPPVELLPGDEGVTALSWLRRRGPNLPTSTRHRLLRTRTVRAFDPGQDKVRRVGATTLLPPGARLLVPRSELGWGSGEGCVSHRGDAKQERPDPKQERPDPKQHLERGPARPSAPAAPRALLAALGRAILHVDPRFVAVNKPAGLATQGGPGIRWCLADLARAPGVLGPQPALPFDPGELRLVHRLDRGTSGVVLLARGQTAAAWLSRAMAAGAAKARGAEGGRAEARRGEAGPRHTRAPPPPPAPALTVEKRYLAAVAVGAPDLPCPEARPADRAALFAAGAAPRVLRLPVRRGGEESAAESVVRVLELDRGAGVALLDARPVTGRQHQLRQHCARALGAPILGDLRYGARAGAQQRGPLFLHCAAVRVRVSDEPEVCVAAPPPPHWEELARARGWRLRGEGAWA</sequence>
<dbReference type="PANTHER" id="PTHR21600">
    <property type="entry name" value="MITOCHONDRIAL RNA PSEUDOURIDINE SYNTHASE"/>
    <property type="match status" value="1"/>
</dbReference>
<dbReference type="InterPro" id="IPR006145">
    <property type="entry name" value="PsdUridine_synth_RsuA/RluA"/>
</dbReference>
<dbReference type="Gene3D" id="3.30.2350.10">
    <property type="entry name" value="Pseudouridine synthase"/>
    <property type="match status" value="1"/>
</dbReference>
<name>A0A1D2A9I4_AUXPR</name>
<evidence type="ECO:0000256" key="3">
    <source>
        <dbReference type="SAM" id="MobiDB-lite"/>
    </source>
</evidence>
<dbReference type="InterPro" id="IPR050188">
    <property type="entry name" value="RluA_PseudoU_synthase"/>
</dbReference>
<evidence type="ECO:0000256" key="1">
    <source>
        <dbReference type="ARBA" id="ARBA00000073"/>
    </source>
</evidence>
<dbReference type="InterPro" id="IPR020103">
    <property type="entry name" value="PsdUridine_synth_cat_dom_sf"/>
</dbReference>
<dbReference type="AlphaFoldDB" id="A0A1D2A9I4"/>
<comment type="similarity">
    <text evidence="2">Belongs to the pseudouridine synthase RluA family.</text>
</comment>
<feature type="region of interest" description="Disordered" evidence="3">
    <location>
        <begin position="115"/>
        <end position="154"/>
    </location>
</feature>
<dbReference type="GO" id="GO:0000455">
    <property type="term" value="P:enzyme-directed rRNA pseudouridine synthesis"/>
    <property type="evidence" value="ECO:0007669"/>
    <property type="project" value="TreeGrafter"/>
</dbReference>
<evidence type="ECO:0000256" key="2">
    <source>
        <dbReference type="ARBA" id="ARBA00010876"/>
    </source>
</evidence>
<dbReference type="PANTHER" id="PTHR21600:SF87">
    <property type="entry name" value="RNA PSEUDOURIDYLATE SYNTHASE DOMAIN-CONTAINING PROTEIN 1"/>
    <property type="match status" value="1"/>
</dbReference>
<dbReference type="Pfam" id="PF00849">
    <property type="entry name" value="PseudoU_synth_2"/>
    <property type="match status" value="1"/>
</dbReference>
<feature type="compositionally biased region" description="Basic and acidic residues" evidence="3">
    <location>
        <begin position="256"/>
        <end position="272"/>
    </location>
</feature>
<dbReference type="SUPFAM" id="SSF55120">
    <property type="entry name" value="Pseudouridine synthase"/>
    <property type="match status" value="1"/>
</dbReference>
<organism evidence="5">
    <name type="scientific">Auxenochlorella protothecoides</name>
    <name type="common">Green microalga</name>
    <name type="synonym">Chlorella protothecoides</name>
    <dbReference type="NCBI Taxonomy" id="3075"/>
    <lineage>
        <taxon>Eukaryota</taxon>
        <taxon>Viridiplantae</taxon>
        <taxon>Chlorophyta</taxon>
        <taxon>core chlorophytes</taxon>
        <taxon>Trebouxiophyceae</taxon>
        <taxon>Chlorellales</taxon>
        <taxon>Chlorellaceae</taxon>
        <taxon>Auxenochlorella</taxon>
    </lineage>
</organism>
<protein>
    <recommendedName>
        <fullName evidence="4">Pseudouridine synthase RsuA/RluA-like domain-containing protein</fullName>
    </recommendedName>
</protein>
<evidence type="ECO:0000313" key="5">
    <source>
        <dbReference type="EMBL" id="JAT75869.1"/>
    </source>
</evidence>
<dbReference type="GO" id="GO:0009982">
    <property type="term" value="F:pseudouridine synthase activity"/>
    <property type="evidence" value="ECO:0007669"/>
    <property type="project" value="InterPro"/>
</dbReference>
<dbReference type="EMBL" id="GDKF01002753">
    <property type="protein sequence ID" value="JAT75869.1"/>
    <property type="molecule type" value="Transcribed_RNA"/>
</dbReference>
<proteinExistence type="inferred from homology"/>
<dbReference type="PROSITE" id="PS01129">
    <property type="entry name" value="PSI_RLU"/>
    <property type="match status" value="1"/>
</dbReference>
<feature type="domain" description="Pseudouridine synthase RsuA/RluA-like" evidence="4">
    <location>
        <begin position="174"/>
        <end position="249"/>
    </location>
</feature>
<dbReference type="CDD" id="cd02869">
    <property type="entry name" value="PseudoU_synth_RluA_like"/>
    <property type="match status" value="1"/>
</dbReference>
<gene>
    <name evidence="5" type="ORF">g.7548</name>
</gene>
<evidence type="ECO:0000259" key="4">
    <source>
        <dbReference type="Pfam" id="PF00849"/>
    </source>
</evidence>
<reference evidence="5" key="1">
    <citation type="submission" date="2015-08" db="EMBL/GenBank/DDBJ databases">
        <authorList>
            <person name="Babu N.S."/>
            <person name="Beckwith C.J."/>
            <person name="Beseler K.G."/>
            <person name="Brison A."/>
            <person name="Carone J.V."/>
            <person name="Caskin T.P."/>
            <person name="Diamond M."/>
            <person name="Durham M.E."/>
            <person name="Foxe J.M."/>
            <person name="Go M."/>
            <person name="Henderson B.A."/>
            <person name="Jones I.B."/>
            <person name="McGettigan J.A."/>
            <person name="Micheletti S.J."/>
            <person name="Nasrallah M.E."/>
            <person name="Ortiz D."/>
            <person name="Piller C.R."/>
            <person name="Privatt S.R."/>
            <person name="Schneider S.L."/>
            <person name="Sharp S."/>
            <person name="Smith T.C."/>
            <person name="Stanton J.D."/>
            <person name="Ullery H.E."/>
            <person name="Wilson R.J."/>
            <person name="Serrano M.G."/>
            <person name="Buck G."/>
            <person name="Lee V."/>
            <person name="Wang Y."/>
            <person name="Carvalho R."/>
            <person name="Voegtly L."/>
            <person name="Shi R."/>
            <person name="Duckworth R."/>
            <person name="Johnson A."/>
            <person name="Loviza R."/>
            <person name="Walstead R."/>
            <person name="Shah Z."/>
            <person name="Kiflezghi M."/>
            <person name="Wade K."/>
            <person name="Ball S.L."/>
            <person name="Bradley K.W."/>
            <person name="Asai D.J."/>
            <person name="Bowman C.A."/>
            <person name="Russell D.A."/>
            <person name="Pope W.H."/>
            <person name="Jacobs-Sera D."/>
            <person name="Hendrix R.W."/>
            <person name="Hatfull G.F."/>
        </authorList>
    </citation>
    <scope>NUCLEOTIDE SEQUENCE</scope>
</reference>
<dbReference type="GO" id="GO:0003723">
    <property type="term" value="F:RNA binding"/>
    <property type="evidence" value="ECO:0007669"/>
    <property type="project" value="InterPro"/>
</dbReference>
<dbReference type="InterPro" id="IPR006224">
    <property type="entry name" value="PsdUridine_synth_RluA-like_CS"/>
</dbReference>
<feature type="compositionally biased region" description="Basic and acidic residues" evidence="3">
    <location>
        <begin position="119"/>
        <end position="147"/>
    </location>
</feature>
<accession>A0A1D2A9I4</accession>
<comment type="catalytic activity">
    <reaction evidence="1">
        <text>a uridine in RNA = a pseudouridine in RNA</text>
        <dbReference type="Rhea" id="RHEA:48348"/>
        <dbReference type="Rhea" id="RHEA-COMP:12068"/>
        <dbReference type="Rhea" id="RHEA-COMP:12069"/>
        <dbReference type="ChEBI" id="CHEBI:65314"/>
        <dbReference type="ChEBI" id="CHEBI:65315"/>
    </reaction>
</comment>
<feature type="region of interest" description="Disordered" evidence="3">
    <location>
        <begin position="255"/>
        <end position="281"/>
    </location>
</feature>